<dbReference type="InterPro" id="IPR010496">
    <property type="entry name" value="AL/BT2_dom"/>
</dbReference>
<keyword evidence="2" id="KW-0378">Hydrolase</keyword>
<dbReference type="GO" id="GO:0016787">
    <property type="term" value="F:hydrolase activity"/>
    <property type="evidence" value="ECO:0007669"/>
    <property type="project" value="UniProtKB-KW"/>
</dbReference>
<reference evidence="3" key="1">
    <citation type="submission" date="2016-07" db="EMBL/GenBank/DDBJ databases">
        <authorList>
            <person name="Florea S."/>
            <person name="Webb J.S."/>
            <person name="Jaromczyk J."/>
            <person name="Schardl C.L."/>
        </authorList>
    </citation>
    <scope>NUCLEOTIDE SEQUENCE [LARGE SCALE GENOMIC DNA]</scope>
    <source>
        <strain evidence="3">KCTC 42131</strain>
    </source>
</reference>
<feature type="domain" description="3-keto-alpha-glucoside-1,2-lyase/3-keto-2-hydroxy-glucal hydratase" evidence="1">
    <location>
        <begin position="21"/>
        <end position="223"/>
    </location>
</feature>
<organism evidence="2 3">
    <name type="scientific">Pseudohongiella acticola</name>
    <dbReference type="NCBI Taxonomy" id="1524254"/>
    <lineage>
        <taxon>Bacteria</taxon>
        <taxon>Pseudomonadati</taxon>
        <taxon>Pseudomonadota</taxon>
        <taxon>Gammaproteobacteria</taxon>
        <taxon>Pseudomonadales</taxon>
        <taxon>Pseudohongiellaceae</taxon>
        <taxon>Pseudohongiella</taxon>
    </lineage>
</organism>
<accession>A0A1E8CNA3</accession>
<evidence type="ECO:0000313" key="3">
    <source>
        <dbReference type="Proteomes" id="UP000175669"/>
    </source>
</evidence>
<dbReference type="Pfam" id="PF06439">
    <property type="entry name" value="3keto-disac_hyd"/>
    <property type="match status" value="1"/>
</dbReference>
<dbReference type="AlphaFoldDB" id="A0A1E8CNA3"/>
<sequence>MRQTGPDTSHADDHDTRSAPWITLFDGSSLDEWRGYNSPDFPDQGWVIEDDALVLRPRADGQAAGDIMSKRSFRDFELSLEWLVEEGGNSGIFYHILEQPDQAIYWSGLEMQVLDDENHPDSFRGVDGNRQAGSLYDLLPIEPKTARPFGEWNEVRIVSDGPFVEHWLNGTRVLRYERWTVEWFAMLRNSKFSDHNEFGAMQQGHIGLQDHGDVVKYRNIRIREL</sequence>
<comment type="caution">
    <text evidence="2">The sequence shown here is derived from an EMBL/GenBank/DDBJ whole genome shotgun (WGS) entry which is preliminary data.</text>
</comment>
<dbReference type="Gene3D" id="2.60.120.560">
    <property type="entry name" value="Exo-inulinase, domain 1"/>
    <property type="match status" value="1"/>
</dbReference>
<proteinExistence type="predicted"/>
<keyword evidence="3" id="KW-1185">Reference proteome</keyword>
<name>A0A1E8CNA3_9GAMM</name>
<dbReference type="STRING" id="1524254.PHACT_02345"/>
<protein>
    <submittedName>
        <fullName evidence="2">Glycosyl hydrolase</fullName>
    </submittedName>
</protein>
<evidence type="ECO:0000259" key="1">
    <source>
        <dbReference type="Pfam" id="PF06439"/>
    </source>
</evidence>
<evidence type="ECO:0000313" key="2">
    <source>
        <dbReference type="EMBL" id="OFE13883.1"/>
    </source>
</evidence>
<dbReference type="Proteomes" id="UP000175669">
    <property type="component" value="Unassembled WGS sequence"/>
</dbReference>
<dbReference type="EMBL" id="MASR01000001">
    <property type="protein sequence ID" value="OFE13883.1"/>
    <property type="molecule type" value="Genomic_DNA"/>
</dbReference>
<gene>
    <name evidence="2" type="ORF">PHACT_02345</name>
</gene>